<sequence length="103" mass="10453">MSMPKLSHLLTAGFLTLGITALFTPHGMAAEAGGSALPPGVNPSSPAGGNGGDAQGYEKKPANPEPAGTDKKAVEKQSPVRHATPSKTDRTHSTQKKAAPTKP</sequence>
<evidence type="ECO:0000313" key="3">
    <source>
        <dbReference type="EMBL" id="SDG45171.1"/>
    </source>
</evidence>
<gene>
    <name evidence="3" type="ORF">SAMN05216605_102126</name>
</gene>
<evidence type="ECO:0000256" key="2">
    <source>
        <dbReference type="SAM" id="SignalP"/>
    </source>
</evidence>
<dbReference type="EMBL" id="FNCO01000002">
    <property type="protein sequence ID" value="SDG45171.1"/>
    <property type="molecule type" value="Genomic_DNA"/>
</dbReference>
<evidence type="ECO:0000256" key="1">
    <source>
        <dbReference type="SAM" id="MobiDB-lite"/>
    </source>
</evidence>
<evidence type="ECO:0000313" key="4">
    <source>
        <dbReference type="Proteomes" id="UP000182894"/>
    </source>
</evidence>
<dbReference type="RefSeq" id="WP_074750481.1">
    <property type="nucleotide sequence ID" value="NZ_FNCO01000002.1"/>
</dbReference>
<protein>
    <submittedName>
        <fullName evidence="3">Uncharacterized protein</fullName>
    </submittedName>
</protein>
<dbReference type="STRING" id="89065.SAMN05216605_102126"/>
<dbReference type="OrthoDB" id="7032779at2"/>
<keyword evidence="4" id="KW-1185">Reference proteome</keyword>
<dbReference type="AlphaFoldDB" id="A0A1G7UD00"/>
<dbReference type="Proteomes" id="UP000182894">
    <property type="component" value="Unassembled WGS sequence"/>
</dbReference>
<organism evidence="3 4">
    <name type="scientific">Pseudomonas abietaniphila</name>
    <dbReference type="NCBI Taxonomy" id="89065"/>
    <lineage>
        <taxon>Bacteria</taxon>
        <taxon>Pseudomonadati</taxon>
        <taxon>Pseudomonadota</taxon>
        <taxon>Gammaproteobacteria</taxon>
        <taxon>Pseudomonadales</taxon>
        <taxon>Pseudomonadaceae</taxon>
        <taxon>Pseudomonas</taxon>
    </lineage>
</organism>
<accession>A0A1G7UD00</accession>
<name>A0A1G7UD00_9PSED</name>
<feature type="signal peptide" evidence="2">
    <location>
        <begin position="1"/>
        <end position="29"/>
    </location>
</feature>
<feature type="chain" id="PRO_5010292373" evidence="2">
    <location>
        <begin position="30"/>
        <end position="103"/>
    </location>
</feature>
<reference evidence="4" key="1">
    <citation type="submission" date="2016-10" db="EMBL/GenBank/DDBJ databases">
        <authorList>
            <person name="Varghese N."/>
            <person name="Submissions S."/>
        </authorList>
    </citation>
    <scope>NUCLEOTIDE SEQUENCE [LARGE SCALE GENOMIC DNA]</scope>
    <source>
        <strain evidence="4">ATCC 700689</strain>
    </source>
</reference>
<feature type="compositionally biased region" description="Basic and acidic residues" evidence="1">
    <location>
        <begin position="56"/>
        <end position="75"/>
    </location>
</feature>
<keyword evidence="2" id="KW-0732">Signal</keyword>
<proteinExistence type="predicted"/>
<feature type="region of interest" description="Disordered" evidence="1">
    <location>
        <begin position="29"/>
        <end position="103"/>
    </location>
</feature>